<dbReference type="InterPro" id="IPR052916">
    <property type="entry name" value="Type-I_RE_MTase_Subunit"/>
</dbReference>
<dbReference type="SUPFAM" id="SSF116734">
    <property type="entry name" value="DNA methylase specificity domain"/>
    <property type="match status" value="1"/>
</dbReference>
<reference evidence="4" key="1">
    <citation type="journal article" date="2019" name="Int. J. Syst. Evol. Microbiol.">
        <title>The Global Catalogue of Microorganisms (GCM) 10K type strain sequencing project: providing services to taxonomists for standard genome sequencing and annotation.</title>
        <authorList>
            <consortium name="The Broad Institute Genomics Platform"/>
            <consortium name="The Broad Institute Genome Sequencing Center for Infectious Disease"/>
            <person name="Wu L."/>
            <person name="Ma J."/>
        </authorList>
    </citation>
    <scope>NUCLEOTIDE SEQUENCE [LARGE SCALE GENOMIC DNA]</scope>
    <source>
        <strain evidence="4">CCUG 53903</strain>
    </source>
</reference>
<dbReference type="SUPFAM" id="SSF53335">
    <property type="entry name" value="S-adenosyl-L-methionine-dependent methyltransferases"/>
    <property type="match status" value="1"/>
</dbReference>
<evidence type="ECO:0000313" key="3">
    <source>
        <dbReference type="EMBL" id="MFC5828473.1"/>
    </source>
</evidence>
<dbReference type="CDD" id="cd02440">
    <property type="entry name" value="AdoMet_MTases"/>
    <property type="match status" value="1"/>
</dbReference>
<dbReference type="InterPro" id="IPR029063">
    <property type="entry name" value="SAM-dependent_MTases_sf"/>
</dbReference>
<dbReference type="GO" id="GO:0008168">
    <property type="term" value="F:methyltransferase activity"/>
    <property type="evidence" value="ECO:0007669"/>
    <property type="project" value="UniProtKB-KW"/>
</dbReference>
<feature type="region of interest" description="Disordered" evidence="1">
    <location>
        <begin position="588"/>
        <end position="609"/>
    </location>
</feature>
<dbReference type="Gene3D" id="3.40.50.150">
    <property type="entry name" value="Vaccinia Virus protein VP39"/>
    <property type="match status" value="1"/>
</dbReference>
<organism evidence="3 4">
    <name type="scientific">Nonomuraea insulae</name>
    <dbReference type="NCBI Taxonomy" id="1616787"/>
    <lineage>
        <taxon>Bacteria</taxon>
        <taxon>Bacillati</taxon>
        <taxon>Actinomycetota</taxon>
        <taxon>Actinomycetes</taxon>
        <taxon>Streptosporangiales</taxon>
        <taxon>Streptosporangiaceae</taxon>
        <taxon>Nonomuraea</taxon>
    </lineage>
</organism>
<dbReference type="Proteomes" id="UP001596058">
    <property type="component" value="Unassembled WGS sequence"/>
</dbReference>
<accession>A0ABW1CU72</accession>
<dbReference type="EMBL" id="JBHSPA010000037">
    <property type="protein sequence ID" value="MFC5828473.1"/>
    <property type="molecule type" value="Genomic_DNA"/>
</dbReference>
<keyword evidence="3" id="KW-0489">Methyltransferase</keyword>
<protein>
    <submittedName>
        <fullName evidence="3">Class I SAM-dependent DNA methyltransferase</fullName>
        <ecNumber evidence="3">2.1.1.-</ecNumber>
    </submittedName>
</protein>
<dbReference type="PANTHER" id="PTHR42998">
    <property type="entry name" value="TYPE I RESTRICTION ENZYME HINDVIIP M PROTEIN-RELATED"/>
    <property type="match status" value="1"/>
</dbReference>
<keyword evidence="3" id="KW-0808">Transferase</keyword>
<dbReference type="InterPro" id="IPR003356">
    <property type="entry name" value="DNA_methylase_A-5"/>
</dbReference>
<comment type="caution">
    <text evidence="3">The sequence shown here is derived from an EMBL/GenBank/DDBJ whole genome shotgun (WGS) entry which is preliminary data.</text>
</comment>
<dbReference type="RefSeq" id="WP_379517974.1">
    <property type="nucleotide sequence ID" value="NZ_JBHSPA010000037.1"/>
</dbReference>
<dbReference type="PANTHER" id="PTHR42998:SF1">
    <property type="entry name" value="TYPE I RESTRICTION ENZYME HINDI METHYLASE SUBUNIT"/>
    <property type="match status" value="1"/>
</dbReference>
<keyword evidence="4" id="KW-1185">Reference proteome</keyword>
<feature type="domain" description="DNA methylase adenine-specific" evidence="2">
    <location>
        <begin position="144"/>
        <end position="331"/>
    </location>
</feature>
<dbReference type="EC" id="2.1.1.-" evidence="3"/>
<name>A0ABW1CU72_9ACTN</name>
<dbReference type="Pfam" id="PF02384">
    <property type="entry name" value="N6_Mtase"/>
    <property type="match status" value="1"/>
</dbReference>
<evidence type="ECO:0000256" key="1">
    <source>
        <dbReference type="SAM" id="MobiDB-lite"/>
    </source>
</evidence>
<proteinExistence type="predicted"/>
<evidence type="ECO:0000259" key="2">
    <source>
        <dbReference type="Pfam" id="PF02384"/>
    </source>
</evidence>
<dbReference type="PRINTS" id="PR00507">
    <property type="entry name" value="N12N6MTFRASE"/>
</dbReference>
<gene>
    <name evidence="3" type="ORF">ACFPZ3_31795</name>
</gene>
<dbReference type="GO" id="GO:0032259">
    <property type="term" value="P:methylation"/>
    <property type="evidence" value="ECO:0007669"/>
    <property type="project" value="UniProtKB-KW"/>
</dbReference>
<sequence>MHDDATVAAGDIARMAGVGRPAVSNWRRRFHDFPEPVGGTSSNPLFSLAEVESWLRDQGKLEELPEEERVWQQIRNSADDLQLAALVASVAGAITGTAPAASAPAPLVEATAALAAERGLRDTVELLYRRYVETHSRRVQVVSEEVATLMASLLGECETVLDPLCGFGALLLAATQARVVIGQDRDEASACLAGARLTARGIAADIRAGDALLADAFPDREADGVLCVPPFNERGWGYEELTNDTRWQYGLPPKGESELAWVQHCLARVKPGGQVVVLMPPAAANRRSGRRIRSQLLRTGTLQAVIGLPAGSAPQSILPPHLWVLRRPQDSDAVPSHVAMAEGSLESGRPVPIIDLLDDEVDLTPSRRLPKASAIPEKDLDTIRVELTELSEALTTLLPKVNRQGRDLTMTTVGELIRAGAVQVEQTPMRMETDSGTVPLLTTKDVTLGRGPSGLGEVKAESVVARPGNIVIPAVSRSSVARVVTEEVLVGPHLYLIRLDQGVLDPDFVAGFLRVSAARAADTLSGSYRVDVRRSQVPRLPISEQRRYGEAFRRLESFEYAVRTVAETGGALAAQIFEALVDGEIQPEAEPGAEGLPAHHLEPRGSMSR</sequence>
<evidence type="ECO:0000313" key="4">
    <source>
        <dbReference type="Proteomes" id="UP001596058"/>
    </source>
</evidence>